<evidence type="ECO:0000256" key="8">
    <source>
        <dbReference type="ARBA" id="ARBA00023224"/>
    </source>
</evidence>
<keyword evidence="5" id="KW-0297">G-protein coupled receptor</keyword>
<name>A0AAV2QJ00_MEGNR</name>
<dbReference type="InterPro" id="IPR000276">
    <property type="entry name" value="GPCR_Rhodpsn"/>
</dbReference>
<feature type="transmembrane region" description="Helical" evidence="9">
    <location>
        <begin position="71"/>
        <end position="96"/>
    </location>
</feature>
<dbReference type="EMBL" id="CAXKWB010007840">
    <property type="protein sequence ID" value="CAL4088624.1"/>
    <property type="molecule type" value="Genomic_DNA"/>
</dbReference>
<evidence type="ECO:0000256" key="3">
    <source>
        <dbReference type="ARBA" id="ARBA00022692"/>
    </source>
</evidence>
<keyword evidence="4 9" id="KW-1133">Transmembrane helix</keyword>
<evidence type="ECO:0000256" key="4">
    <source>
        <dbReference type="ARBA" id="ARBA00022989"/>
    </source>
</evidence>
<dbReference type="GO" id="GO:0004930">
    <property type="term" value="F:G protein-coupled receptor activity"/>
    <property type="evidence" value="ECO:0007669"/>
    <property type="project" value="UniProtKB-KW"/>
</dbReference>
<evidence type="ECO:0000313" key="11">
    <source>
        <dbReference type="EMBL" id="CAL4088624.1"/>
    </source>
</evidence>
<dbReference type="Proteomes" id="UP001497623">
    <property type="component" value="Unassembled WGS sequence"/>
</dbReference>
<sequence>MNKSLEVSYMLQMDNLTLDSLEIDYYEGDNLNCDEYCCWNKYHNKTTICFGNYSLHDQVNLTEWQPWEEGIRWSVTSILAGSGITGNILLITILVANRLLLRNSINVFILNMALADLTTAITGPVTFTIRDKPRYENWILGEAWCFLENPLQSTNLMISMCELTHMSQYRMSNVIKTWHSQFKSGQAFILLLKTSRLVSHTTMPFTQIKYRVSRLWRSLTEELSHKRDEIKQSHRNINLTNPGWLLNKLLNCLSLTVKFKIQSEHSTQTSKGATKRVEKSNNARKLVTTCTRNNRASQFVGQQILTEDLFREASSHPSELYIFSQHFEAASRNTATNSAQSKKNFMLLEHRM</sequence>
<evidence type="ECO:0000256" key="2">
    <source>
        <dbReference type="ARBA" id="ARBA00010663"/>
    </source>
</evidence>
<evidence type="ECO:0000259" key="10">
    <source>
        <dbReference type="PROSITE" id="PS50262"/>
    </source>
</evidence>
<comment type="caution">
    <text evidence="11">The sequence shown here is derived from an EMBL/GenBank/DDBJ whole genome shotgun (WGS) entry which is preliminary data.</text>
</comment>
<accession>A0AAV2QJ00</accession>
<dbReference type="AlphaFoldDB" id="A0AAV2QJ00"/>
<dbReference type="PRINTS" id="PR00237">
    <property type="entry name" value="GPCRRHODOPSN"/>
</dbReference>
<feature type="transmembrane region" description="Helical" evidence="9">
    <location>
        <begin position="108"/>
        <end position="127"/>
    </location>
</feature>
<evidence type="ECO:0000313" key="12">
    <source>
        <dbReference type="Proteomes" id="UP001497623"/>
    </source>
</evidence>
<keyword evidence="12" id="KW-1185">Reference proteome</keyword>
<gene>
    <name evidence="11" type="ORF">MNOR_LOCUS13599</name>
</gene>
<dbReference type="Pfam" id="PF00001">
    <property type="entry name" value="7tm_1"/>
    <property type="match status" value="1"/>
</dbReference>
<dbReference type="PANTHER" id="PTHR45695:SF9">
    <property type="entry name" value="LEUCOKININ RECEPTOR"/>
    <property type="match status" value="1"/>
</dbReference>
<keyword evidence="6 9" id="KW-0472">Membrane</keyword>
<protein>
    <recommendedName>
        <fullName evidence="10">G-protein coupled receptors family 1 profile domain-containing protein</fullName>
    </recommendedName>
</protein>
<organism evidence="11 12">
    <name type="scientific">Meganyctiphanes norvegica</name>
    <name type="common">Northern krill</name>
    <name type="synonym">Thysanopoda norvegica</name>
    <dbReference type="NCBI Taxonomy" id="48144"/>
    <lineage>
        <taxon>Eukaryota</taxon>
        <taxon>Metazoa</taxon>
        <taxon>Ecdysozoa</taxon>
        <taxon>Arthropoda</taxon>
        <taxon>Crustacea</taxon>
        <taxon>Multicrustacea</taxon>
        <taxon>Malacostraca</taxon>
        <taxon>Eumalacostraca</taxon>
        <taxon>Eucarida</taxon>
        <taxon>Euphausiacea</taxon>
        <taxon>Euphausiidae</taxon>
        <taxon>Meganyctiphanes</taxon>
    </lineage>
</organism>
<dbReference type="PANTHER" id="PTHR45695">
    <property type="entry name" value="LEUCOKININ RECEPTOR-RELATED"/>
    <property type="match status" value="1"/>
</dbReference>
<dbReference type="PROSITE" id="PS50262">
    <property type="entry name" value="G_PROTEIN_RECEP_F1_2"/>
    <property type="match status" value="1"/>
</dbReference>
<feature type="domain" description="G-protein coupled receptors family 1 profile" evidence="10">
    <location>
        <begin position="86"/>
        <end position="174"/>
    </location>
</feature>
<keyword evidence="3 9" id="KW-0812">Transmembrane</keyword>
<evidence type="ECO:0000256" key="1">
    <source>
        <dbReference type="ARBA" id="ARBA00004141"/>
    </source>
</evidence>
<comment type="subcellular location">
    <subcellularLocation>
        <location evidence="1">Membrane</location>
        <topology evidence="1">Multi-pass membrane protein</topology>
    </subcellularLocation>
</comment>
<evidence type="ECO:0000256" key="7">
    <source>
        <dbReference type="ARBA" id="ARBA00023170"/>
    </source>
</evidence>
<keyword evidence="7" id="KW-0675">Receptor</keyword>
<evidence type="ECO:0000256" key="6">
    <source>
        <dbReference type="ARBA" id="ARBA00023136"/>
    </source>
</evidence>
<reference evidence="11 12" key="1">
    <citation type="submission" date="2024-05" db="EMBL/GenBank/DDBJ databases">
        <authorList>
            <person name="Wallberg A."/>
        </authorList>
    </citation>
    <scope>NUCLEOTIDE SEQUENCE [LARGE SCALE GENOMIC DNA]</scope>
</reference>
<dbReference type="GO" id="GO:0005886">
    <property type="term" value="C:plasma membrane"/>
    <property type="evidence" value="ECO:0007669"/>
    <property type="project" value="TreeGrafter"/>
</dbReference>
<dbReference type="InterPro" id="IPR017452">
    <property type="entry name" value="GPCR_Rhodpsn_7TM"/>
</dbReference>
<dbReference type="Gene3D" id="1.20.1070.10">
    <property type="entry name" value="Rhodopsin 7-helix transmembrane proteins"/>
    <property type="match status" value="1"/>
</dbReference>
<evidence type="ECO:0000256" key="5">
    <source>
        <dbReference type="ARBA" id="ARBA00023040"/>
    </source>
</evidence>
<keyword evidence="8" id="KW-0807">Transducer</keyword>
<comment type="similarity">
    <text evidence="2">Belongs to the G-protein coupled receptor 1 family.</text>
</comment>
<proteinExistence type="inferred from homology"/>
<dbReference type="SUPFAM" id="SSF81321">
    <property type="entry name" value="Family A G protein-coupled receptor-like"/>
    <property type="match status" value="1"/>
</dbReference>
<evidence type="ECO:0000256" key="9">
    <source>
        <dbReference type="SAM" id="Phobius"/>
    </source>
</evidence>